<dbReference type="EMBL" id="CM010721">
    <property type="protein sequence ID" value="RZC71350.1"/>
    <property type="molecule type" value="Genomic_DNA"/>
</dbReference>
<proteinExistence type="predicted"/>
<evidence type="ECO:0000313" key="2">
    <source>
        <dbReference type="Proteomes" id="UP000316621"/>
    </source>
</evidence>
<organism evidence="1 2">
    <name type="scientific">Papaver somniferum</name>
    <name type="common">Opium poppy</name>
    <dbReference type="NCBI Taxonomy" id="3469"/>
    <lineage>
        <taxon>Eukaryota</taxon>
        <taxon>Viridiplantae</taxon>
        <taxon>Streptophyta</taxon>
        <taxon>Embryophyta</taxon>
        <taxon>Tracheophyta</taxon>
        <taxon>Spermatophyta</taxon>
        <taxon>Magnoliopsida</taxon>
        <taxon>Ranunculales</taxon>
        <taxon>Papaveraceae</taxon>
        <taxon>Papaveroideae</taxon>
        <taxon>Papaver</taxon>
    </lineage>
</organism>
<dbReference type="Proteomes" id="UP000316621">
    <property type="component" value="Chromosome 7"/>
</dbReference>
<keyword evidence="2" id="KW-1185">Reference proteome</keyword>
<accession>A0A4Y7KG68</accession>
<gene>
    <name evidence="1" type="ORF">C5167_034556</name>
</gene>
<evidence type="ECO:0000313" key="1">
    <source>
        <dbReference type="EMBL" id="RZC71350.1"/>
    </source>
</evidence>
<protein>
    <submittedName>
        <fullName evidence="1">Uncharacterized protein</fullName>
    </submittedName>
</protein>
<dbReference type="Gramene" id="RZC71350">
    <property type="protein sequence ID" value="RZC71350"/>
    <property type="gene ID" value="C5167_034556"/>
</dbReference>
<name>A0A4Y7KG68_PAPSO</name>
<sequence>MCIFTTDASRVLLRRLHCNYQAIQLARIEVDLKLSMNQDRELGWRIRWSCFVKSVKVGLALKRTFCFNDRSGHNEVIENISKQTER</sequence>
<dbReference type="AlphaFoldDB" id="A0A4Y7KG68"/>
<reference evidence="1 2" key="1">
    <citation type="journal article" date="2018" name="Science">
        <title>The opium poppy genome and morphinan production.</title>
        <authorList>
            <person name="Guo L."/>
            <person name="Winzer T."/>
            <person name="Yang X."/>
            <person name="Li Y."/>
            <person name="Ning Z."/>
            <person name="He Z."/>
            <person name="Teodor R."/>
            <person name="Lu Y."/>
            <person name="Bowser T.A."/>
            <person name="Graham I.A."/>
            <person name="Ye K."/>
        </authorList>
    </citation>
    <scope>NUCLEOTIDE SEQUENCE [LARGE SCALE GENOMIC DNA]</scope>
    <source>
        <strain evidence="2">cv. HN1</strain>
        <tissue evidence="1">Leaves</tissue>
    </source>
</reference>